<dbReference type="InterPro" id="IPR000917">
    <property type="entry name" value="Sulfatase_N"/>
</dbReference>
<dbReference type="SUPFAM" id="SSF53649">
    <property type="entry name" value="Alkaline phosphatase-like"/>
    <property type="match status" value="1"/>
</dbReference>
<sequence length="492" mass="55644">MNDYNILVIIPDQLRADYLSCYGHPSIATQHIDRLASQGARFDNCYCQSPLCAPSRVSFATSTYVGEHGCRNYWSTIDPQVPNLVTTLKQAGYRTGMFGKNHLFTYDKLPELWDECNEICLGNYDGHREYKKAYSSFELEEDHNYNITGRLTQETIDFMGHADRPFFAWVNYQDPHPAFTCPAPYKDMFDPEEIELPESYHQYDTSKQPVRNEVWRQHSEMDSCTETDMRKAIATYMGQIRYVDDGVGDIMSMLEDSGLDKKTIVLFLSDHGELIGSHRMTHKLPAFYDCLTKIPVIIRHPDGRWAGSTVEGLTEEIDLVPTVLETAGIAAPPTMVGTSYKEDLDSGFVAGKESVISEAGGGAPTWKEPIDGYTITAPKLPTSLGPGAMLRKGDWKLSIYEDDLCELYNLKDDPEELVNLYESKPHAEVRNELTLLLLKRTMGVKKRDVGMVWPFDEYPIDVRFESLLKFHGDNSDITGVPSDEDNSPDTSE</sequence>
<dbReference type="GO" id="GO:0008484">
    <property type="term" value="F:sulfuric ester hydrolase activity"/>
    <property type="evidence" value="ECO:0007669"/>
    <property type="project" value="TreeGrafter"/>
</dbReference>
<dbReference type="PANTHER" id="PTHR45953">
    <property type="entry name" value="IDURONATE 2-SULFATASE"/>
    <property type="match status" value="1"/>
</dbReference>
<proteinExistence type="predicted"/>
<dbReference type="EMBL" id="UINC01004517">
    <property type="protein sequence ID" value="SVA14902.1"/>
    <property type="molecule type" value="Genomic_DNA"/>
</dbReference>
<evidence type="ECO:0000256" key="1">
    <source>
        <dbReference type="ARBA" id="ARBA00022723"/>
    </source>
</evidence>
<reference evidence="4" key="1">
    <citation type="submission" date="2018-05" db="EMBL/GenBank/DDBJ databases">
        <authorList>
            <person name="Lanie J.A."/>
            <person name="Ng W.-L."/>
            <person name="Kazmierczak K.M."/>
            <person name="Andrzejewski T.M."/>
            <person name="Davidsen T.M."/>
            <person name="Wayne K.J."/>
            <person name="Tettelin H."/>
            <person name="Glass J.I."/>
            <person name="Rusch D."/>
            <person name="Podicherti R."/>
            <person name="Tsui H.-C.T."/>
            <person name="Winkler M.E."/>
        </authorList>
    </citation>
    <scope>NUCLEOTIDE SEQUENCE</scope>
</reference>
<gene>
    <name evidence="4" type="ORF">METZ01_LOCUS67756</name>
</gene>
<dbReference type="InterPro" id="IPR017850">
    <property type="entry name" value="Alkaline_phosphatase_core_sf"/>
</dbReference>
<dbReference type="PANTHER" id="PTHR45953:SF1">
    <property type="entry name" value="IDURONATE 2-SULFATASE"/>
    <property type="match status" value="1"/>
</dbReference>
<keyword evidence="2" id="KW-0378">Hydrolase</keyword>
<dbReference type="GO" id="GO:0046872">
    <property type="term" value="F:metal ion binding"/>
    <property type="evidence" value="ECO:0007669"/>
    <property type="project" value="UniProtKB-KW"/>
</dbReference>
<evidence type="ECO:0000256" key="2">
    <source>
        <dbReference type="ARBA" id="ARBA00022801"/>
    </source>
</evidence>
<dbReference type="AlphaFoldDB" id="A0A381TFH8"/>
<keyword evidence="1" id="KW-0479">Metal-binding</keyword>
<name>A0A381TFH8_9ZZZZ</name>
<evidence type="ECO:0000259" key="3">
    <source>
        <dbReference type="Pfam" id="PF00884"/>
    </source>
</evidence>
<dbReference type="GO" id="GO:0005737">
    <property type="term" value="C:cytoplasm"/>
    <property type="evidence" value="ECO:0007669"/>
    <property type="project" value="TreeGrafter"/>
</dbReference>
<feature type="domain" description="Sulfatase N-terminal" evidence="3">
    <location>
        <begin position="5"/>
        <end position="329"/>
    </location>
</feature>
<organism evidence="4">
    <name type="scientific">marine metagenome</name>
    <dbReference type="NCBI Taxonomy" id="408172"/>
    <lineage>
        <taxon>unclassified sequences</taxon>
        <taxon>metagenomes</taxon>
        <taxon>ecological metagenomes</taxon>
    </lineage>
</organism>
<accession>A0A381TFH8</accession>
<dbReference type="Gene3D" id="3.40.720.10">
    <property type="entry name" value="Alkaline Phosphatase, subunit A"/>
    <property type="match status" value="1"/>
</dbReference>
<evidence type="ECO:0000313" key="4">
    <source>
        <dbReference type="EMBL" id="SVA14902.1"/>
    </source>
</evidence>
<protein>
    <recommendedName>
        <fullName evidence="3">Sulfatase N-terminal domain-containing protein</fullName>
    </recommendedName>
</protein>
<dbReference type="Pfam" id="PF00884">
    <property type="entry name" value="Sulfatase"/>
    <property type="match status" value="1"/>
</dbReference>